<feature type="region of interest" description="Disordered" evidence="1">
    <location>
        <begin position="1"/>
        <end position="48"/>
    </location>
</feature>
<evidence type="ECO:0000313" key="3">
    <source>
        <dbReference type="EMBL" id="GAA1183312.1"/>
    </source>
</evidence>
<feature type="compositionally biased region" description="Polar residues" evidence="1">
    <location>
        <begin position="87"/>
        <end position="97"/>
    </location>
</feature>
<evidence type="ECO:0008006" key="5">
    <source>
        <dbReference type="Google" id="ProtNLM"/>
    </source>
</evidence>
<evidence type="ECO:0000256" key="2">
    <source>
        <dbReference type="SAM" id="Phobius"/>
    </source>
</evidence>
<keyword evidence="2" id="KW-0812">Transmembrane</keyword>
<reference evidence="3 4" key="1">
    <citation type="journal article" date="2019" name="Int. J. Syst. Evol. Microbiol.">
        <title>The Global Catalogue of Microorganisms (GCM) 10K type strain sequencing project: providing services to taxonomists for standard genome sequencing and annotation.</title>
        <authorList>
            <consortium name="The Broad Institute Genomics Platform"/>
            <consortium name="The Broad Institute Genome Sequencing Center for Infectious Disease"/>
            <person name="Wu L."/>
            <person name="Ma J."/>
        </authorList>
    </citation>
    <scope>NUCLEOTIDE SEQUENCE [LARGE SCALE GENOMIC DNA]</scope>
    <source>
        <strain evidence="3 4">JCM 12696</strain>
    </source>
</reference>
<keyword evidence="2" id="KW-1133">Transmembrane helix</keyword>
<dbReference type="Proteomes" id="UP001501371">
    <property type="component" value="Unassembled WGS sequence"/>
</dbReference>
<dbReference type="EMBL" id="BAAAKV010000043">
    <property type="protein sequence ID" value="GAA1183312.1"/>
    <property type="molecule type" value="Genomic_DNA"/>
</dbReference>
<accession>A0ABN1UZB8</accession>
<protein>
    <recommendedName>
        <fullName evidence="5">Sugar kinase</fullName>
    </recommendedName>
</protein>
<keyword evidence="2" id="KW-0472">Membrane</keyword>
<dbReference type="RefSeq" id="WP_425574141.1">
    <property type="nucleotide sequence ID" value="NZ_BAAAKV010000043.1"/>
</dbReference>
<feature type="compositionally biased region" description="Low complexity" evidence="1">
    <location>
        <begin position="1"/>
        <end position="34"/>
    </location>
</feature>
<name>A0ABN1UZB8_9ACTN</name>
<feature type="transmembrane region" description="Helical" evidence="2">
    <location>
        <begin position="53"/>
        <end position="72"/>
    </location>
</feature>
<keyword evidence="4" id="KW-1185">Reference proteome</keyword>
<evidence type="ECO:0000313" key="4">
    <source>
        <dbReference type="Proteomes" id="UP001501371"/>
    </source>
</evidence>
<gene>
    <name evidence="3" type="ORF">GCM10009654_45910</name>
</gene>
<evidence type="ECO:0000256" key="1">
    <source>
        <dbReference type="SAM" id="MobiDB-lite"/>
    </source>
</evidence>
<comment type="caution">
    <text evidence="3">The sequence shown here is derived from an EMBL/GenBank/DDBJ whole genome shotgun (WGS) entry which is preliminary data.</text>
</comment>
<feature type="compositionally biased region" description="Basic and acidic residues" evidence="1">
    <location>
        <begin position="76"/>
        <end position="86"/>
    </location>
</feature>
<organism evidence="3 4">
    <name type="scientific">Streptomyces hebeiensis</name>
    <dbReference type="NCBI Taxonomy" id="229486"/>
    <lineage>
        <taxon>Bacteria</taxon>
        <taxon>Bacillati</taxon>
        <taxon>Actinomycetota</taxon>
        <taxon>Actinomycetes</taxon>
        <taxon>Kitasatosporales</taxon>
        <taxon>Streptomycetaceae</taxon>
        <taxon>Streptomyces</taxon>
    </lineage>
</organism>
<proteinExistence type="predicted"/>
<feature type="region of interest" description="Disordered" evidence="1">
    <location>
        <begin position="76"/>
        <end position="100"/>
    </location>
</feature>
<sequence>MTVDRTPAAVDPTPAAADQVPPADGQPPTGDGPPAAGGGAPPEDRRHRNRRRWLTAIVIVLLIGIPAGYLVISAEQSRDSGRDKQVESSATGLQPTRPSRMKQRVFEVPIPHGATRVRYFETSNWKTSRLYVQFDVTSARLDGFLSELGTSRSALEDGSVTITPRDRRTVGWNFDLPGHHWAGVRHVQQDPRPSQDVVVDLTDPGFPRVYVVSTTTP</sequence>